<sequence>MSLSDLPSIIFVPYATPGHLLAAGIVFPTVGILTVVLRFYVRVDKRQKMGWDDWFIIPALFMVIGMGVKKHAFGYPTPPPEPGEHRMTAINPELQIVQQIEFAITILIVLAYGFIKLSILFFYRRLFVTERKGGILNTLAWILVAIIIAWMLTFIFLTIWGCGTHYTANWGSLQDLITYCSNGLQREEALYVSEFVTNILLVALPIPTKKLAVTGILLLAFMALIASIIRLAIVLQVTSTSYHVVTDENLTIAAIYYWSMIEAGLALIACSLPSLKPLVPEVGLQSAINSVRSALSLNSMGGGSSGSKNSRGSRNSRTNTYGRLGDRNQDGVPLRSDEIMEMHATASHVTPPKRAFVSEGIRVQRDVDITGSRA</sequence>
<dbReference type="EMBL" id="CAJVRM010000057">
    <property type="protein sequence ID" value="CAG8972832.1"/>
    <property type="molecule type" value="Genomic_DNA"/>
</dbReference>
<feature type="transmembrane region" description="Helical" evidence="7">
    <location>
        <begin position="135"/>
        <end position="160"/>
    </location>
</feature>
<dbReference type="Proteomes" id="UP000701801">
    <property type="component" value="Unassembled WGS sequence"/>
</dbReference>
<evidence type="ECO:0000256" key="5">
    <source>
        <dbReference type="ARBA" id="ARBA00038359"/>
    </source>
</evidence>
<organism evidence="9 10">
    <name type="scientific">Hymenoscyphus albidus</name>
    <dbReference type="NCBI Taxonomy" id="595503"/>
    <lineage>
        <taxon>Eukaryota</taxon>
        <taxon>Fungi</taxon>
        <taxon>Dikarya</taxon>
        <taxon>Ascomycota</taxon>
        <taxon>Pezizomycotina</taxon>
        <taxon>Leotiomycetes</taxon>
        <taxon>Helotiales</taxon>
        <taxon>Helotiaceae</taxon>
        <taxon>Hymenoscyphus</taxon>
    </lineage>
</organism>
<dbReference type="InterPro" id="IPR052337">
    <property type="entry name" value="SAT4-like"/>
</dbReference>
<comment type="subcellular location">
    <subcellularLocation>
        <location evidence="1">Membrane</location>
        <topology evidence="1">Multi-pass membrane protein</topology>
    </subcellularLocation>
</comment>
<dbReference type="PANTHER" id="PTHR33048">
    <property type="entry name" value="PTH11-LIKE INTEGRAL MEMBRANE PROTEIN (AFU_ORTHOLOGUE AFUA_5G11245)"/>
    <property type="match status" value="1"/>
</dbReference>
<dbReference type="OrthoDB" id="5393606at2759"/>
<evidence type="ECO:0000256" key="3">
    <source>
        <dbReference type="ARBA" id="ARBA00022989"/>
    </source>
</evidence>
<keyword evidence="4 7" id="KW-0472">Membrane</keyword>
<evidence type="ECO:0000313" key="9">
    <source>
        <dbReference type="EMBL" id="CAG8972832.1"/>
    </source>
</evidence>
<evidence type="ECO:0000256" key="1">
    <source>
        <dbReference type="ARBA" id="ARBA00004141"/>
    </source>
</evidence>
<comment type="caution">
    <text evidence="9">The sequence shown here is derived from an EMBL/GenBank/DDBJ whole genome shotgun (WGS) entry which is preliminary data.</text>
</comment>
<keyword evidence="10" id="KW-1185">Reference proteome</keyword>
<dbReference type="GO" id="GO:0016020">
    <property type="term" value="C:membrane"/>
    <property type="evidence" value="ECO:0007669"/>
    <property type="project" value="UniProtKB-SubCell"/>
</dbReference>
<evidence type="ECO:0000313" key="10">
    <source>
        <dbReference type="Proteomes" id="UP000701801"/>
    </source>
</evidence>
<name>A0A9N9LHT3_9HELO</name>
<evidence type="ECO:0000256" key="6">
    <source>
        <dbReference type="SAM" id="MobiDB-lite"/>
    </source>
</evidence>
<accession>A0A9N9LHT3</accession>
<reference evidence="9" key="1">
    <citation type="submission" date="2021-07" db="EMBL/GenBank/DDBJ databases">
        <authorList>
            <person name="Durling M."/>
        </authorList>
    </citation>
    <scope>NUCLEOTIDE SEQUENCE</scope>
</reference>
<evidence type="ECO:0000256" key="4">
    <source>
        <dbReference type="ARBA" id="ARBA00023136"/>
    </source>
</evidence>
<dbReference type="Pfam" id="PF20684">
    <property type="entry name" value="Fung_rhodopsin"/>
    <property type="match status" value="1"/>
</dbReference>
<evidence type="ECO:0000256" key="7">
    <source>
        <dbReference type="SAM" id="Phobius"/>
    </source>
</evidence>
<evidence type="ECO:0000259" key="8">
    <source>
        <dbReference type="Pfam" id="PF20684"/>
    </source>
</evidence>
<gene>
    <name evidence="9" type="ORF">HYALB_00001251</name>
</gene>
<feature type="transmembrane region" description="Helical" evidence="7">
    <location>
        <begin position="102"/>
        <end position="123"/>
    </location>
</feature>
<keyword evidence="2 7" id="KW-0812">Transmembrane</keyword>
<feature type="transmembrane region" description="Helical" evidence="7">
    <location>
        <begin position="213"/>
        <end position="235"/>
    </location>
</feature>
<feature type="transmembrane region" description="Helical" evidence="7">
    <location>
        <begin position="255"/>
        <end position="275"/>
    </location>
</feature>
<feature type="transmembrane region" description="Helical" evidence="7">
    <location>
        <begin position="20"/>
        <end position="41"/>
    </location>
</feature>
<feature type="region of interest" description="Disordered" evidence="6">
    <location>
        <begin position="298"/>
        <end position="332"/>
    </location>
</feature>
<dbReference type="PANTHER" id="PTHR33048:SF157">
    <property type="entry name" value="INTEGRAL MEMBRANE PROTEIN"/>
    <property type="match status" value="1"/>
</dbReference>
<feature type="transmembrane region" description="Helical" evidence="7">
    <location>
        <begin position="53"/>
        <end position="73"/>
    </location>
</feature>
<dbReference type="AlphaFoldDB" id="A0A9N9LHT3"/>
<feature type="compositionally biased region" description="Low complexity" evidence="6">
    <location>
        <begin position="306"/>
        <end position="317"/>
    </location>
</feature>
<protein>
    <recommendedName>
        <fullName evidence="8">Rhodopsin domain-containing protein</fullName>
    </recommendedName>
</protein>
<keyword evidence="3 7" id="KW-1133">Transmembrane helix</keyword>
<feature type="domain" description="Rhodopsin" evidence="8">
    <location>
        <begin position="37"/>
        <end position="279"/>
    </location>
</feature>
<proteinExistence type="inferred from homology"/>
<evidence type="ECO:0000256" key="2">
    <source>
        <dbReference type="ARBA" id="ARBA00022692"/>
    </source>
</evidence>
<comment type="similarity">
    <text evidence="5">Belongs to the SAT4 family.</text>
</comment>
<dbReference type="InterPro" id="IPR049326">
    <property type="entry name" value="Rhodopsin_dom_fungi"/>
</dbReference>